<name>A0ABS6EMR8_9CLOT</name>
<dbReference type="EMBL" id="JAHLQF010000004">
    <property type="protein sequence ID" value="MBU5485936.1"/>
    <property type="molecule type" value="Genomic_DNA"/>
</dbReference>
<evidence type="ECO:0000313" key="3">
    <source>
        <dbReference type="Proteomes" id="UP000726170"/>
    </source>
</evidence>
<dbReference type="InterPro" id="IPR003672">
    <property type="entry name" value="CobN/Mg_chltase"/>
</dbReference>
<dbReference type="Pfam" id="PF02514">
    <property type="entry name" value="CobN-Mg_chel"/>
    <property type="match status" value="1"/>
</dbReference>
<evidence type="ECO:0000313" key="2">
    <source>
        <dbReference type="EMBL" id="MBU5485936.1"/>
    </source>
</evidence>
<sequence>MEYAQNILNNFEDEASVVEKRIFGTAPEGKKIENLVSVLLKLSNGEVPSIMEGLCKAYNMNYKYMKNNPYERDKDGDTNLMVLNTIEDIGRTIISKLHSLDYREEAIEIILNEYFVGESRDKIEDLVKTLKFATNIVMDNLIKANDETHYVIDEINGEFIPLMV</sequence>
<evidence type="ECO:0000259" key="1">
    <source>
        <dbReference type="Pfam" id="PF02514"/>
    </source>
</evidence>
<dbReference type="RefSeq" id="WP_216440535.1">
    <property type="nucleotide sequence ID" value="NZ_JAHLQF010000004.1"/>
</dbReference>
<dbReference type="EC" id="6.6.1.2" evidence="2"/>
<organism evidence="2 3">
    <name type="scientific">Clostridium mobile</name>
    <dbReference type="NCBI Taxonomy" id="2841512"/>
    <lineage>
        <taxon>Bacteria</taxon>
        <taxon>Bacillati</taxon>
        <taxon>Bacillota</taxon>
        <taxon>Clostridia</taxon>
        <taxon>Eubacteriales</taxon>
        <taxon>Clostridiaceae</taxon>
        <taxon>Clostridium</taxon>
    </lineage>
</organism>
<gene>
    <name evidence="2" type="ORF">KQI86_16565</name>
</gene>
<dbReference type="Proteomes" id="UP000726170">
    <property type="component" value="Unassembled WGS sequence"/>
</dbReference>
<comment type="caution">
    <text evidence="2">The sequence shown here is derived from an EMBL/GenBank/DDBJ whole genome shotgun (WGS) entry which is preliminary data.</text>
</comment>
<protein>
    <submittedName>
        <fullName evidence="2">Cobaltochelatase subunit CobN</fullName>
        <ecNumber evidence="2">6.6.1.2</ecNumber>
    </submittedName>
</protein>
<proteinExistence type="predicted"/>
<accession>A0ABS6EMR8</accession>
<feature type="domain" description="CobN/magnesium chelatase" evidence="1">
    <location>
        <begin position="4"/>
        <end position="161"/>
    </location>
</feature>
<keyword evidence="3" id="KW-1185">Reference proteome</keyword>
<dbReference type="GO" id="GO:0051116">
    <property type="term" value="F:cobaltochelatase activity"/>
    <property type="evidence" value="ECO:0007669"/>
    <property type="project" value="UniProtKB-EC"/>
</dbReference>
<keyword evidence="2" id="KW-0436">Ligase</keyword>
<reference evidence="2 3" key="1">
    <citation type="submission" date="2021-06" db="EMBL/GenBank/DDBJ databases">
        <authorList>
            <person name="Sun Q."/>
            <person name="Li D."/>
        </authorList>
    </citation>
    <scope>NUCLEOTIDE SEQUENCE [LARGE SCALE GENOMIC DNA]</scope>
    <source>
        <strain evidence="2 3">MSJ-11</strain>
    </source>
</reference>